<evidence type="ECO:0000256" key="4">
    <source>
        <dbReference type="ARBA" id="ARBA00022670"/>
    </source>
</evidence>
<dbReference type="InterPro" id="IPR004387">
    <property type="entry name" value="Pept_M50_Zn"/>
</dbReference>
<dbReference type="EMBL" id="QAMZ01000036">
    <property type="protein sequence ID" value="PWL53538.1"/>
    <property type="molecule type" value="Genomic_DNA"/>
</dbReference>
<evidence type="ECO:0000256" key="8">
    <source>
        <dbReference type="ARBA" id="ARBA00022989"/>
    </source>
</evidence>
<proteinExistence type="inferred from homology"/>
<feature type="transmembrane region" description="Helical" evidence="11">
    <location>
        <begin position="89"/>
        <end position="110"/>
    </location>
</feature>
<dbReference type="Pfam" id="PF17820">
    <property type="entry name" value="PDZ_6"/>
    <property type="match status" value="1"/>
</dbReference>
<evidence type="ECO:0000256" key="7">
    <source>
        <dbReference type="ARBA" id="ARBA00022833"/>
    </source>
</evidence>
<keyword evidence="4 14" id="KW-0645">Protease</keyword>
<keyword evidence="9 11" id="KW-0482">Metalloprotease</keyword>
<dbReference type="SUPFAM" id="SSF50156">
    <property type="entry name" value="PDZ domain-like"/>
    <property type="match status" value="1"/>
</dbReference>
<dbReference type="GO" id="GO:0006508">
    <property type="term" value="P:proteolysis"/>
    <property type="evidence" value="ECO:0007669"/>
    <property type="project" value="UniProtKB-KW"/>
</dbReference>
<reference evidence="14 15" key="1">
    <citation type="submission" date="2016-10" db="EMBL/GenBank/DDBJ databases">
        <authorList>
            <person name="de Groot N.N."/>
        </authorList>
    </citation>
    <scope>NUCLEOTIDE SEQUENCE [LARGE SCALE GENOMIC DNA]</scope>
    <source>
        <strain evidence="14 15">NLAE-zl-G419</strain>
    </source>
</reference>
<evidence type="ECO:0000256" key="3">
    <source>
        <dbReference type="ARBA" id="ARBA00007931"/>
    </source>
</evidence>
<evidence type="ECO:0000256" key="1">
    <source>
        <dbReference type="ARBA" id="ARBA00001947"/>
    </source>
</evidence>
<keyword evidence="5 11" id="KW-0812">Transmembrane</keyword>
<evidence type="ECO:0000313" key="15">
    <source>
        <dbReference type="Proteomes" id="UP000182135"/>
    </source>
</evidence>
<dbReference type="PANTHER" id="PTHR42837">
    <property type="entry name" value="REGULATOR OF SIGMA-E PROTEASE RSEP"/>
    <property type="match status" value="1"/>
</dbReference>
<comment type="subcellular location">
    <subcellularLocation>
        <location evidence="2">Membrane</location>
        <topology evidence="2">Multi-pass membrane protein</topology>
    </subcellularLocation>
</comment>
<dbReference type="OrthoDB" id="9782003at2"/>
<dbReference type="PROSITE" id="PS50106">
    <property type="entry name" value="PDZ"/>
    <property type="match status" value="1"/>
</dbReference>
<keyword evidence="7 11" id="KW-0862">Zinc</keyword>
<dbReference type="RefSeq" id="WP_027638107.1">
    <property type="nucleotide sequence ID" value="NZ_BAAACD010000019.1"/>
</dbReference>
<evidence type="ECO:0000256" key="11">
    <source>
        <dbReference type="RuleBase" id="RU362031"/>
    </source>
</evidence>
<keyword evidence="10 11" id="KW-0472">Membrane</keyword>
<dbReference type="EMBL" id="FOOE01000001">
    <property type="protein sequence ID" value="SFF50882.1"/>
    <property type="molecule type" value="Genomic_DNA"/>
</dbReference>
<name>A0A1I2J7V8_9CLOT</name>
<evidence type="ECO:0000256" key="2">
    <source>
        <dbReference type="ARBA" id="ARBA00004141"/>
    </source>
</evidence>
<feature type="transmembrane region" description="Helical" evidence="11">
    <location>
        <begin position="307"/>
        <end position="328"/>
    </location>
</feature>
<protein>
    <recommendedName>
        <fullName evidence="11">Zinc metalloprotease</fullName>
        <ecNumber evidence="11">3.4.24.-</ecNumber>
    </recommendedName>
</protein>
<sequence length="337" mass="37172">MYIIIALLALGVLVIVHEFGHFIMAKVNGVYVEEFSLGMGPKIFGFKGKETEYTLKAFPIGGYVKMLGEDESVEGDKRAFCNKSPLKRISIIIAGPLMNFLFALIVFAVITMNKGYVTNIVNGLIPNSPAEEIGINVGDKIVNINGKKISTWEDLTTQVYLSNGEDLSIIIDRNGEEKTFDVKPYFNEEEQRYLVGVQPKTVTDPTFLESIKQSCKEIKALVIQTYSAIKSLVTGKGSIQDLGGPVSIVRISGAVAKAGMWNFLNFVAYLSLQLAVLNLLPFPALDGGWTVILLIELISRRKVNDKIVGTLNYIGFSILILLMILVTIKDILFPIKI</sequence>
<feature type="domain" description="PDZ" evidence="12">
    <location>
        <begin position="120"/>
        <end position="175"/>
    </location>
</feature>
<evidence type="ECO:0000313" key="16">
    <source>
        <dbReference type="Proteomes" id="UP000246114"/>
    </source>
</evidence>
<evidence type="ECO:0000313" key="13">
    <source>
        <dbReference type="EMBL" id="PWL53538.1"/>
    </source>
</evidence>
<keyword evidence="8 11" id="KW-1133">Transmembrane helix</keyword>
<dbReference type="Proteomes" id="UP000182135">
    <property type="component" value="Unassembled WGS sequence"/>
</dbReference>
<dbReference type="CDD" id="cd23081">
    <property type="entry name" value="cpPDZ_EcRseP-like"/>
    <property type="match status" value="1"/>
</dbReference>
<dbReference type="EC" id="3.4.24.-" evidence="11"/>
<dbReference type="InterPro" id="IPR041489">
    <property type="entry name" value="PDZ_6"/>
</dbReference>
<comment type="similarity">
    <text evidence="3 11">Belongs to the peptidase M50B family.</text>
</comment>
<dbReference type="CDD" id="cd06163">
    <property type="entry name" value="S2P-M50_PDZ_RseP-like"/>
    <property type="match status" value="1"/>
</dbReference>
<dbReference type="GO" id="GO:0016020">
    <property type="term" value="C:membrane"/>
    <property type="evidence" value="ECO:0007669"/>
    <property type="project" value="UniProtKB-SubCell"/>
</dbReference>
<accession>A0A1I2J7V8</accession>
<dbReference type="GO" id="GO:0046872">
    <property type="term" value="F:metal ion binding"/>
    <property type="evidence" value="ECO:0007669"/>
    <property type="project" value="UniProtKB-KW"/>
</dbReference>
<evidence type="ECO:0000256" key="5">
    <source>
        <dbReference type="ARBA" id="ARBA00022692"/>
    </source>
</evidence>
<feature type="transmembrane region" description="Helical" evidence="11">
    <location>
        <begin position="266"/>
        <end position="295"/>
    </location>
</feature>
<dbReference type="GO" id="GO:0004222">
    <property type="term" value="F:metalloendopeptidase activity"/>
    <property type="evidence" value="ECO:0007669"/>
    <property type="project" value="InterPro"/>
</dbReference>
<dbReference type="SMART" id="SM00228">
    <property type="entry name" value="PDZ"/>
    <property type="match status" value="1"/>
</dbReference>
<dbReference type="InterPro" id="IPR036034">
    <property type="entry name" value="PDZ_sf"/>
</dbReference>
<dbReference type="PANTHER" id="PTHR42837:SF2">
    <property type="entry name" value="MEMBRANE METALLOPROTEASE ARASP2, CHLOROPLASTIC-RELATED"/>
    <property type="match status" value="1"/>
</dbReference>
<dbReference type="Pfam" id="PF02163">
    <property type="entry name" value="Peptidase_M50"/>
    <property type="match status" value="1"/>
</dbReference>
<dbReference type="STRING" id="1529.SAMN04487885_101230"/>
<evidence type="ECO:0000259" key="12">
    <source>
        <dbReference type="PROSITE" id="PS50106"/>
    </source>
</evidence>
<keyword evidence="11" id="KW-0479">Metal-binding</keyword>
<organism evidence="14 15">
    <name type="scientific">Clostridium cadaveris</name>
    <dbReference type="NCBI Taxonomy" id="1529"/>
    <lineage>
        <taxon>Bacteria</taxon>
        <taxon>Bacillati</taxon>
        <taxon>Bacillota</taxon>
        <taxon>Clostridia</taxon>
        <taxon>Eubacteriales</taxon>
        <taxon>Clostridiaceae</taxon>
        <taxon>Clostridium</taxon>
    </lineage>
</organism>
<dbReference type="InterPro" id="IPR008915">
    <property type="entry name" value="Peptidase_M50"/>
</dbReference>
<dbReference type="eggNOG" id="COG0750">
    <property type="taxonomic scope" value="Bacteria"/>
</dbReference>
<reference evidence="13 16" key="2">
    <citation type="submission" date="2018-03" db="EMBL/GenBank/DDBJ databases">
        <title>The uncultured portion of the human microbiome is neutrally assembled.</title>
        <authorList>
            <person name="Jeraldo P."/>
            <person name="Boardman L."/>
            <person name="White B.A."/>
            <person name="Nelson H."/>
            <person name="Goldenfeld N."/>
            <person name="Chia N."/>
        </authorList>
    </citation>
    <scope>NUCLEOTIDE SEQUENCE [LARGE SCALE GENOMIC DNA]</scope>
    <source>
        <strain evidence="13">CIM:MAG 903</strain>
    </source>
</reference>
<dbReference type="NCBIfam" id="TIGR00054">
    <property type="entry name" value="RIP metalloprotease RseP"/>
    <property type="match status" value="1"/>
</dbReference>
<keyword evidence="15" id="KW-1185">Reference proteome</keyword>
<evidence type="ECO:0000256" key="6">
    <source>
        <dbReference type="ARBA" id="ARBA00022801"/>
    </source>
</evidence>
<dbReference type="Proteomes" id="UP000246114">
    <property type="component" value="Unassembled WGS sequence"/>
</dbReference>
<evidence type="ECO:0000313" key="14">
    <source>
        <dbReference type="EMBL" id="SFF50882.1"/>
    </source>
</evidence>
<gene>
    <name evidence="13" type="primary">rseP</name>
    <name evidence="13" type="ORF">DBY38_07340</name>
    <name evidence="14" type="ORF">SAMN04487885_101230</name>
</gene>
<comment type="cofactor">
    <cofactor evidence="1 11">
        <name>Zn(2+)</name>
        <dbReference type="ChEBI" id="CHEBI:29105"/>
    </cofactor>
</comment>
<dbReference type="InterPro" id="IPR001478">
    <property type="entry name" value="PDZ"/>
</dbReference>
<evidence type="ECO:0000256" key="10">
    <source>
        <dbReference type="ARBA" id="ARBA00023136"/>
    </source>
</evidence>
<keyword evidence="6 11" id="KW-0378">Hydrolase</keyword>
<dbReference type="GeneID" id="90544708"/>
<evidence type="ECO:0000256" key="9">
    <source>
        <dbReference type="ARBA" id="ARBA00023049"/>
    </source>
</evidence>
<dbReference type="Gene3D" id="2.30.42.10">
    <property type="match status" value="1"/>
</dbReference>
<dbReference type="AlphaFoldDB" id="A0A1I2J7V8"/>